<dbReference type="InterPro" id="IPR012337">
    <property type="entry name" value="RNaseH-like_sf"/>
</dbReference>
<dbReference type="Proteomes" id="UP000653305">
    <property type="component" value="Unassembled WGS sequence"/>
</dbReference>
<organism evidence="4 5">
    <name type="scientific">Phtheirospermum japonicum</name>
    <dbReference type="NCBI Taxonomy" id="374723"/>
    <lineage>
        <taxon>Eukaryota</taxon>
        <taxon>Viridiplantae</taxon>
        <taxon>Streptophyta</taxon>
        <taxon>Embryophyta</taxon>
        <taxon>Tracheophyta</taxon>
        <taxon>Spermatophyta</taxon>
        <taxon>Magnoliopsida</taxon>
        <taxon>eudicotyledons</taxon>
        <taxon>Gunneridae</taxon>
        <taxon>Pentapetalae</taxon>
        <taxon>asterids</taxon>
        <taxon>lamiids</taxon>
        <taxon>Lamiales</taxon>
        <taxon>Orobanchaceae</taxon>
        <taxon>Orobanchaceae incertae sedis</taxon>
        <taxon>Phtheirospermum</taxon>
    </lineage>
</organism>
<evidence type="ECO:0000256" key="1">
    <source>
        <dbReference type="ARBA" id="ARBA00022722"/>
    </source>
</evidence>
<accession>A0A830D9T4</accession>
<gene>
    <name evidence="4" type="ORF">PHJA_002945000</name>
</gene>
<keyword evidence="4" id="KW-0269">Exonuclease</keyword>
<protein>
    <submittedName>
        <fullName evidence="4">Werner syndrome-like exonuclease</fullName>
    </submittedName>
</protein>
<dbReference type="Gene3D" id="3.30.420.10">
    <property type="entry name" value="Ribonuclease H-like superfamily/Ribonuclease H"/>
    <property type="match status" value="1"/>
</dbReference>
<feature type="domain" description="3'-5' exonuclease" evidence="3">
    <location>
        <begin position="29"/>
        <end position="210"/>
    </location>
</feature>
<evidence type="ECO:0000313" key="5">
    <source>
        <dbReference type="Proteomes" id="UP000653305"/>
    </source>
</evidence>
<proteinExistence type="predicted"/>
<keyword evidence="5" id="KW-1185">Reference proteome</keyword>
<dbReference type="GO" id="GO:0005737">
    <property type="term" value="C:cytoplasm"/>
    <property type="evidence" value="ECO:0007669"/>
    <property type="project" value="TreeGrafter"/>
</dbReference>
<dbReference type="PANTHER" id="PTHR13620">
    <property type="entry name" value="3-5 EXONUCLEASE"/>
    <property type="match status" value="1"/>
</dbReference>
<dbReference type="InterPro" id="IPR002562">
    <property type="entry name" value="3'-5'_exonuclease_dom"/>
</dbReference>
<dbReference type="InterPro" id="IPR036397">
    <property type="entry name" value="RNaseH_sf"/>
</dbReference>
<dbReference type="SMART" id="SM00474">
    <property type="entry name" value="35EXOc"/>
    <property type="match status" value="1"/>
</dbReference>
<dbReference type="OrthoDB" id="1920326at2759"/>
<dbReference type="Pfam" id="PF01612">
    <property type="entry name" value="DNA_pol_A_exo1"/>
    <property type="match status" value="1"/>
</dbReference>
<dbReference type="SUPFAM" id="SSF53098">
    <property type="entry name" value="Ribonuclease H-like"/>
    <property type="match status" value="1"/>
</dbReference>
<dbReference type="InterPro" id="IPR051132">
    <property type="entry name" value="3-5_Exonuclease_domain"/>
</dbReference>
<dbReference type="CDD" id="cd06141">
    <property type="entry name" value="WRN_exo"/>
    <property type="match status" value="1"/>
</dbReference>
<dbReference type="GO" id="GO:0008408">
    <property type="term" value="F:3'-5' exonuclease activity"/>
    <property type="evidence" value="ECO:0007669"/>
    <property type="project" value="InterPro"/>
</dbReference>
<dbReference type="GO" id="GO:0003676">
    <property type="term" value="F:nucleic acid binding"/>
    <property type="evidence" value="ECO:0007669"/>
    <property type="project" value="InterPro"/>
</dbReference>
<keyword evidence="2" id="KW-0378">Hydrolase</keyword>
<name>A0A830D9T4_9LAMI</name>
<evidence type="ECO:0000313" key="4">
    <source>
        <dbReference type="EMBL" id="GFQ08010.1"/>
    </source>
</evidence>
<dbReference type="PANTHER" id="PTHR13620:SF105">
    <property type="entry name" value="OS01G0737700 PROTEIN"/>
    <property type="match status" value="1"/>
</dbReference>
<keyword evidence="1" id="KW-0540">Nuclease</keyword>
<dbReference type="GO" id="GO:0005634">
    <property type="term" value="C:nucleus"/>
    <property type="evidence" value="ECO:0007669"/>
    <property type="project" value="TreeGrafter"/>
</dbReference>
<evidence type="ECO:0000259" key="3">
    <source>
        <dbReference type="SMART" id="SM00474"/>
    </source>
</evidence>
<comment type="caution">
    <text evidence="4">The sequence shown here is derived from an EMBL/GenBank/DDBJ whole genome shotgun (WGS) entry which is preliminary data.</text>
</comment>
<sequence>MAINIIDHELPYDSHNTYDVVFFADSIHTTVTHDPDVATQWISDVESAHHPGLTVGLDIEWRPSFNRHINNPAATLQLCVDRRCLIFQLIHAPSIPKSLVDFLANPNHTFVGIGIDQDLEKLEEDYEFGFRTNTVDLRGLAADKYGQPELKRAGLKGLAGVVLQKDFEKPKRVTMSRWDNQWLTPAQVQYACVDAFVCFEIGRNLLASSLSASG</sequence>
<dbReference type="EMBL" id="BMAC01002601">
    <property type="protein sequence ID" value="GFQ08010.1"/>
    <property type="molecule type" value="Genomic_DNA"/>
</dbReference>
<dbReference type="AlphaFoldDB" id="A0A830D9T4"/>
<reference evidence="4" key="1">
    <citation type="submission" date="2020-07" db="EMBL/GenBank/DDBJ databases">
        <title>Ethylene signaling mediates host invasion by parasitic plants.</title>
        <authorList>
            <person name="Yoshida S."/>
        </authorList>
    </citation>
    <scope>NUCLEOTIDE SEQUENCE</scope>
    <source>
        <strain evidence="4">Okayama</strain>
    </source>
</reference>
<dbReference type="GO" id="GO:0006139">
    <property type="term" value="P:nucleobase-containing compound metabolic process"/>
    <property type="evidence" value="ECO:0007669"/>
    <property type="project" value="InterPro"/>
</dbReference>
<evidence type="ECO:0000256" key="2">
    <source>
        <dbReference type="ARBA" id="ARBA00022801"/>
    </source>
</evidence>
<dbReference type="FunFam" id="3.30.420.10:FF:000054">
    <property type="entry name" value="Werner Syndrome-like exonuclease"/>
    <property type="match status" value="1"/>
</dbReference>